<dbReference type="AlphaFoldDB" id="A0A0G4PVM2"/>
<keyword evidence="7" id="KW-1185">Reference proteome</keyword>
<protein>
    <submittedName>
        <fullName evidence="6">DDE superfamily endonuclease, CENP-B-like</fullName>
    </submittedName>
</protein>
<evidence type="ECO:0000256" key="2">
    <source>
        <dbReference type="ARBA" id="ARBA00023125"/>
    </source>
</evidence>
<dbReference type="Gene3D" id="3.30.420.10">
    <property type="entry name" value="Ribonuclease H-like superfamily/Ribonuclease H"/>
    <property type="match status" value="1"/>
</dbReference>
<dbReference type="Proteomes" id="UP000053732">
    <property type="component" value="Unassembled WGS sequence"/>
</dbReference>
<evidence type="ECO:0000256" key="3">
    <source>
        <dbReference type="ARBA" id="ARBA00023242"/>
    </source>
</evidence>
<dbReference type="InterPro" id="IPR050863">
    <property type="entry name" value="CenT-Element_Derived"/>
</dbReference>
<dbReference type="SMART" id="SM00674">
    <property type="entry name" value="CENPB"/>
    <property type="match status" value="1"/>
</dbReference>
<evidence type="ECO:0000259" key="5">
    <source>
        <dbReference type="PROSITE" id="PS51253"/>
    </source>
</evidence>
<evidence type="ECO:0000256" key="1">
    <source>
        <dbReference type="ARBA" id="ARBA00004123"/>
    </source>
</evidence>
<reference evidence="6 7" key="1">
    <citation type="journal article" date="2014" name="Nat. Commun.">
        <title>Multiple recent horizontal transfers of a large genomic region in cheese making fungi.</title>
        <authorList>
            <person name="Cheeseman K."/>
            <person name="Ropars J."/>
            <person name="Renault P."/>
            <person name="Dupont J."/>
            <person name="Gouzy J."/>
            <person name="Branca A."/>
            <person name="Abraham A.L."/>
            <person name="Ceppi M."/>
            <person name="Conseiller E."/>
            <person name="Debuchy R."/>
            <person name="Malagnac F."/>
            <person name="Goarin A."/>
            <person name="Silar P."/>
            <person name="Lacoste S."/>
            <person name="Sallet E."/>
            <person name="Bensimon A."/>
            <person name="Giraud T."/>
            <person name="Brygoo Y."/>
        </authorList>
    </citation>
    <scope>NUCLEOTIDE SEQUENCE [LARGE SCALE GENOMIC DNA]</scope>
    <source>
        <strain evidence="7">FM 013</strain>
    </source>
</reference>
<dbReference type="GO" id="GO:0003677">
    <property type="term" value="F:DNA binding"/>
    <property type="evidence" value="ECO:0007669"/>
    <property type="project" value="UniProtKB-KW"/>
</dbReference>
<keyword evidence="6" id="KW-0378">Hydrolase</keyword>
<evidence type="ECO:0000256" key="4">
    <source>
        <dbReference type="SAM" id="MobiDB-lite"/>
    </source>
</evidence>
<evidence type="ECO:0000313" key="7">
    <source>
        <dbReference type="Proteomes" id="UP000053732"/>
    </source>
</evidence>
<keyword evidence="3" id="KW-0539">Nucleus</keyword>
<keyword evidence="2" id="KW-0238">DNA-binding</keyword>
<feature type="region of interest" description="Disordered" evidence="4">
    <location>
        <begin position="382"/>
        <end position="414"/>
    </location>
</feature>
<dbReference type="InterPro" id="IPR006600">
    <property type="entry name" value="HTH_CenpB_DNA-bd_dom"/>
</dbReference>
<dbReference type="InterPro" id="IPR007889">
    <property type="entry name" value="HTH_Psq"/>
</dbReference>
<gene>
    <name evidence="6" type="ORF">PCAMFM013_S046g000011</name>
</gene>
<evidence type="ECO:0000313" key="6">
    <source>
        <dbReference type="EMBL" id="CRL30207.1"/>
    </source>
</evidence>
<feature type="domain" description="HTH CENPB-type" evidence="5">
    <location>
        <begin position="60"/>
        <end position="132"/>
    </location>
</feature>
<dbReference type="SUPFAM" id="SSF46689">
    <property type="entry name" value="Homeodomain-like"/>
    <property type="match status" value="1"/>
</dbReference>
<dbReference type="Pfam" id="PF05225">
    <property type="entry name" value="HTH_psq"/>
    <property type="match status" value="1"/>
</dbReference>
<sequence length="544" mass="62203">MPPIRSRSSSNSAEQEGGVLLAIQAIKTQQIISICEAARRFEVPKSTLLRRLKSTPCRANSRANSHKLTDLEEESLEKWILSMDSRGSAPRPSTVREMADLLLQQRGITPAPSVGEKWVYNFVKRHPLLSSRFSRRYNYERAKCEDPEIIRGWFNLVQKTVIQFRIDPNNVYNFDKTGFAMGLTATAKVITRRDLYDRRALLQPRNREWVTTIECTNASGWALPPCIIFKGKRFEVSPNGWTSDEIGLRWLEKLFIPSTSLRTKGRYRLLILDGHGSHLTPKFDEICERNKVIPICMPPHSSHLLQPLDIGCFAVLKRSYSRMVEIKMRNGINHIDKLDFLEAYPEARIEAFKSETIKNSFGAAGLVPFMPDRVISKLNIRLRTPTPPPSRGSESSQNFTPKTPATEKELRRQASSIKALLRTRSRSPPSPSDRALNQLIKGFRLTMQSAILLAKENKELRAENEKKKQKRIRSLRHIDHKGDLSVQEVHKLRSEPFETQVARINTYREQVEQGLQPPVRAGRACGICRLPGHRRETCPDREIS</sequence>
<dbReference type="InterPro" id="IPR009057">
    <property type="entry name" value="Homeodomain-like_sf"/>
</dbReference>
<dbReference type="Pfam" id="PF03221">
    <property type="entry name" value="HTH_Tnp_Tc5"/>
    <property type="match status" value="1"/>
</dbReference>
<dbReference type="GO" id="GO:0005634">
    <property type="term" value="C:nucleus"/>
    <property type="evidence" value="ECO:0007669"/>
    <property type="project" value="UniProtKB-SubCell"/>
</dbReference>
<dbReference type="PANTHER" id="PTHR19303:SF62">
    <property type="entry name" value="HTH CENPB-TYPE DOMAIN-CONTAINING PROTEIN-RELATED"/>
    <property type="match status" value="1"/>
</dbReference>
<dbReference type="InterPro" id="IPR036397">
    <property type="entry name" value="RNaseH_sf"/>
</dbReference>
<dbReference type="STRING" id="1429867.A0A0G4PVM2"/>
<name>A0A0G4PVM2_PENC3</name>
<comment type="subcellular location">
    <subcellularLocation>
        <location evidence="1">Nucleus</location>
    </subcellularLocation>
</comment>
<proteinExistence type="predicted"/>
<dbReference type="PANTHER" id="PTHR19303">
    <property type="entry name" value="TRANSPOSON"/>
    <property type="match status" value="1"/>
</dbReference>
<keyword evidence="6" id="KW-0540">Nuclease</keyword>
<feature type="compositionally biased region" description="Polar residues" evidence="4">
    <location>
        <begin position="392"/>
        <end position="403"/>
    </location>
</feature>
<dbReference type="GO" id="GO:0004519">
    <property type="term" value="F:endonuclease activity"/>
    <property type="evidence" value="ECO:0007669"/>
    <property type="project" value="UniProtKB-KW"/>
</dbReference>
<dbReference type="PROSITE" id="PS51253">
    <property type="entry name" value="HTH_CENPB"/>
    <property type="match status" value="1"/>
</dbReference>
<dbReference type="EMBL" id="HG793179">
    <property type="protein sequence ID" value="CRL30207.1"/>
    <property type="molecule type" value="Genomic_DNA"/>
</dbReference>
<organism evidence="6 7">
    <name type="scientific">Penicillium camemberti (strain FM 013)</name>
    <dbReference type="NCBI Taxonomy" id="1429867"/>
    <lineage>
        <taxon>Eukaryota</taxon>
        <taxon>Fungi</taxon>
        <taxon>Dikarya</taxon>
        <taxon>Ascomycota</taxon>
        <taxon>Pezizomycotina</taxon>
        <taxon>Eurotiomycetes</taxon>
        <taxon>Eurotiomycetidae</taxon>
        <taxon>Eurotiales</taxon>
        <taxon>Aspergillaceae</taxon>
        <taxon>Penicillium</taxon>
    </lineage>
</organism>
<keyword evidence="6" id="KW-0255">Endonuclease</keyword>
<dbReference type="Pfam" id="PF03184">
    <property type="entry name" value="DDE_1"/>
    <property type="match status" value="1"/>
</dbReference>
<dbReference type="InterPro" id="IPR004875">
    <property type="entry name" value="DDE_SF_endonuclease_dom"/>
</dbReference>
<accession>A0A0G4PVM2</accession>